<protein>
    <recommendedName>
        <fullName evidence="9">Peptidase M12B domain-containing protein</fullName>
    </recommendedName>
</protein>
<dbReference type="PROSITE" id="PS50215">
    <property type="entry name" value="ADAM_MEPRO"/>
    <property type="match status" value="1"/>
</dbReference>
<keyword evidence="2 8" id="KW-0479">Metal-binding</keyword>
<dbReference type="AlphaFoldDB" id="A0A3S3S0H8"/>
<feature type="binding site" evidence="8">
    <location>
        <position position="37"/>
    </location>
    <ligand>
        <name>Zn(2+)</name>
        <dbReference type="ChEBI" id="CHEBI:29105"/>
        <note>catalytic</note>
    </ligand>
</feature>
<evidence type="ECO:0000256" key="6">
    <source>
        <dbReference type="ARBA" id="ARBA00023157"/>
    </source>
</evidence>
<keyword evidence="3" id="KW-0378">Hydrolase</keyword>
<name>A0A3S3S0H8_9ACAR</name>
<keyword evidence="7" id="KW-0325">Glycoprotein</keyword>
<reference evidence="10 11" key="1">
    <citation type="journal article" date="2018" name="Gigascience">
        <title>Genomes of trombidid mites reveal novel predicted allergens and laterally-transferred genes associated with secondary metabolism.</title>
        <authorList>
            <person name="Dong X."/>
            <person name="Chaisiri K."/>
            <person name="Xia D."/>
            <person name="Armstrong S.D."/>
            <person name="Fang Y."/>
            <person name="Donnelly M.J."/>
            <person name="Kadowaki T."/>
            <person name="McGarry J.W."/>
            <person name="Darby A.C."/>
            <person name="Makepeace B.L."/>
        </authorList>
    </citation>
    <scope>NUCLEOTIDE SEQUENCE [LARGE SCALE GENOMIC DNA]</scope>
    <source>
        <strain evidence="10">UoL-WK</strain>
    </source>
</reference>
<keyword evidence="5" id="KW-0482">Metalloprotease</keyword>
<dbReference type="Pfam" id="PF01421">
    <property type="entry name" value="Reprolysin"/>
    <property type="match status" value="1"/>
</dbReference>
<dbReference type="Pfam" id="PF17771">
    <property type="entry name" value="ADAMTS_CR_2"/>
    <property type="match status" value="1"/>
</dbReference>
<dbReference type="EMBL" id="NCKU01003463">
    <property type="protein sequence ID" value="RWS07470.1"/>
    <property type="molecule type" value="Genomic_DNA"/>
</dbReference>
<comment type="caution">
    <text evidence="8">Lacks conserved residue(s) required for the propagation of feature annotation.</text>
</comment>
<dbReference type="PANTHER" id="PTHR11905">
    <property type="entry name" value="ADAM A DISINTEGRIN AND METALLOPROTEASE DOMAIN"/>
    <property type="match status" value="1"/>
</dbReference>
<accession>A0A3S3S0H8</accession>
<organism evidence="10 11">
    <name type="scientific">Dinothrombium tinctorium</name>
    <dbReference type="NCBI Taxonomy" id="1965070"/>
    <lineage>
        <taxon>Eukaryota</taxon>
        <taxon>Metazoa</taxon>
        <taxon>Ecdysozoa</taxon>
        <taxon>Arthropoda</taxon>
        <taxon>Chelicerata</taxon>
        <taxon>Arachnida</taxon>
        <taxon>Acari</taxon>
        <taxon>Acariformes</taxon>
        <taxon>Trombidiformes</taxon>
        <taxon>Prostigmata</taxon>
        <taxon>Anystina</taxon>
        <taxon>Parasitengona</taxon>
        <taxon>Trombidioidea</taxon>
        <taxon>Trombidiidae</taxon>
        <taxon>Dinothrombium</taxon>
    </lineage>
</organism>
<feature type="binding site" evidence="8">
    <location>
        <position position="47"/>
    </location>
    <ligand>
        <name>Zn(2+)</name>
        <dbReference type="ChEBI" id="CHEBI:29105"/>
        <note>catalytic</note>
    </ligand>
</feature>
<keyword evidence="4 8" id="KW-0862">Zinc</keyword>
<gene>
    <name evidence="10" type="ORF">B4U79_18212</name>
</gene>
<feature type="active site" evidence="8">
    <location>
        <position position="38"/>
    </location>
</feature>
<evidence type="ECO:0000256" key="4">
    <source>
        <dbReference type="ARBA" id="ARBA00022833"/>
    </source>
</evidence>
<sequence length="181" mass="20108">MVETQNVGLANVPAVCTKGGLVMVEAKSYTAVNILAHEIGHAFNMLHDGDKGNKDCDSRKYIMAPASDVTQHDWSSCSFREIRRFMDTDTSNCLFTQAGTESDPLPHLGLDLQEQCEFAFGPNFKALNTRPYQRVCKQLYCEGDFFIIGINPALDNSTCRGAQRDGRCCKGLCFTQQSFCE</sequence>
<dbReference type="GO" id="GO:0004222">
    <property type="term" value="F:metalloendopeptidase activity"/>
    <property type="evidence" value="ECO:0007669"/>
    <property type="project" value="InterPro"/>
</dbReference>
<feature type="domain" description="Peptidase M12B" evidence="9">
    <location>
        <begin position="1"/>
        <end position="98"/>
    </location>
</feature>
<dbReference type="Proteomes" id="UP000285301">
    <property type="component" value="Unassembled WGS sequence"/>
</dbReference>
<dbReference type="PANTHER" id="PTHR11905:SF249">
    <property type="entry name" value="SOL NARAE, ISOFORM C"/>
    <property type="match status" value="1"/>
</dbReference>
<comment type="caution">
    <text evidence="10">The sequence shown here is derived from an EMBL/GenBank/DDBJ whole genome shotgun (WGS) entry which is preliminary data.</text>
</comment>
<evidence type="ECO:0000256" key="3">
    <source>
        <dbReference type="ARBA" id="ARBA00022801"/>
    </source>
</evidence>
<evidence type="ECO:0000256" key="2">
    <source>
        <dbReference type="ARBA" id="ARBA00022723"/>
    </source>
</evidence>
<proteinExistence type="predicted"/>
<keyword evidence="11" id="KW-1185">Reference proteome</keyword>
<dbReference type="SUPFAM" id="SSF55486">
    <property type="entry name" value="Metalloproteases ('zincins'), catalytic domain"/>
    <property type="match status" value="1"/>
</dbReference>
<evidence type="ECO:0000256" key="7">
    <source>
        <dbReference type="ARBA" id="ARBA00023180"/>
    </source>
</evidence>
<dbReference type="Gene3D" id="3.40.390.10">
    <property type="entry name" value="Collagenase (Catalytic Domain)"/>
    <property type="match status" value="1"/>
</dbReference>
<dbReference type="InterPro" id="IPR041645">
    <property type="entry name" value="ADAMTS_CR_2"/>
</dbReference>
<keyword evidence="1" id="KW-0645">Protease</keyword>
<dbReference type="OrthoDB" id="6506260at2759"/>
<dbReference type="GO" id="GO:0006509">
    <property type="term" value="P:membrane protein ectodomain proteolysis"/>
    <property type="evidence" value="ECO:0007669"/>
    <property type="project" value="TreeGrafter"/>
</dbReference>
<dbReference type="Gene3D" id="3.40.1620.60">
    <property type="match status" value="1"/>
</dbReference>
<evidence type="ECO:0000313" key="10">
    <source>
        <dbReference type="EMBL" id="RWS07470.1"/>
    </source>
</evidence>
<evidence type="ECO:0000256" key="5">
    <source>
        <dbReference type="ARBA" id="ARBA00023049"/>
    </source>
</evidence>
<feature type="binding site" evidence="8">
    <location>
        <position position="41"/>
    </location>
    <ligand>
        <name>Zn(2+)</name>
        <dbReference type="ChEBI" id="CHEBI:29105"/>
        <note>catalytic</note>
    </ligand>
</feature>
<evidence type="ECO:0000313" key="11">
    <source>
        <dbReference type="Proteomes" id="UP000285301"/>
    </source>
</evidence>
<evidence type="ECO:0000256" key="8">
    <source>
        <dbReference type="PROSITE-ProRule" id="PRU00276"/>
    </source>
</evidence>
<keyword evidence="6" id="KW-1015">Disulfide bond</keyword>
<evidence type="ECO:0000259" key="9">
    <source>
        <dbReference type="PROSITE" id="PS50215"/>
    </source>
</evidence>
<dbReference type="GO" id="GO:0046872">
    <property type="term" value="F:metal ion binding"/>
    <property type="evidence" value="ECO:0007669"/>
    <property type="project" value="UniProtKB-KW"/>
</dbReference>
<evidence type="ECO:0000256" key="1">
    <source>
        <dbReference type="ARBA" id="ARBA00022670"/>
    </source>
</evidence>
<dbReference type="InterPro" id="IPR024079">
    <property type="entry name" value="MetalloPept_cat_dom_sf"/>
</dbReference>
<dbReference type="InterPro" id="IPR001590">
    <property type="entry name" value="Peptidase_M12B"/>
</dbReference>